<evidence type="ECO:0000313" key="2">
    <source>
        <dbReference type="Proteomes" id="UP000244910"/>
    </source>
</evidence>
<dbReference type="Proteomes" id="UP000244910">
    <property type="component" value="Chromosome"/>
</dbReference>
<dbReference type="AlphaFoldDB" id="A0A2U8DUD8"/>
<sequence>MSEEIVRQNMEIPNVHFTANDMKRFDEALAKITVYGKWDESCIGKLKEVLNEEGYKLKD</sequence>
<keyword evidence="2" id="KW-1185">Reference proteome</keyword>
<evidence type="ECO:0000313" key="1">
    <source>
        <dbReference type="EMBL" id="AWI06353.1"/>
    </source>
</evidence>
<organism evidence="1 2">
    <name type="scientific">Clostridium drakei</name>
    <dbReference type="NCBI Taxonomy" id="332101"/>
    <lineage>
        <taxon>Bacteria</taxon>
        <taxon>Bacillati</taxon>
        <taxon>Bacillota</taxon>
        <taxon>Clostridia</taxon>
        <taxon>Eubacteriales</taxon>
        <taxon>Clostridiaceae</taxon>
        <taxon>Clostridium</taxon>
    </lineage>
</organism>
<gene>
    <name evidence="1" type="ORF">B9W14_18240</name>
</gene>
<proteinExistence type="predicted"/>
<accession>A0A2U8DUD8</accession>
<protein>
    <submittedName>
        <fullName evidence="1">Uncharacterized protein</fullName>
    </submittedName>
</protein>
<dbReference type="KEGG" id="cdrk:B9W14_18240"/>
<dbReference type="EMBL" id="CP020953">
    <property type="protein sequence ID" value="AWI06353.1"/>
    <property type="molecule type" value="Genomic_DNA"/>
</dbReference>
<reference evidence="2" key="1">
    <citation type="submission" date="2017-04" db="EMBL/GenBank/DDBJ databases">
        <authorList>
            <person name="Song Y."/>
            <person name="Cho B.-K."/>
        </authorList>
    </citation>
    <scope>NUCLEOTIDE SEQUENCE [LARGE SCALE GENOMIC DNA]</scope>
    <source>
        <strain evidence="2">SL1</strain>
    </source>
</reference>
<name>A0A2U8DUD8_9CLOT</name>